<feature type="domain" description="SnoaL-like" evidence="1">
    <location>
        <begin position="10"/>
        <end position="112"/>
    </location>
</feature>
<dbReference type="Pfam" id="PF12680">
    <property type="entry name" value="SnoaL_2"/>
    <property type="match status" value="1"/>
</dbReference>
<gene>
    <name evidence="2" type="ORF">TH66_05110</name>
    <name evidence="3" type="ORF">TR74_23455</name>
</gene>
<organism evidence="3 4">
    <name type="scientific">Carbonactinospora thermoautotrophica</name>
    <dbReference type="NCBI Taxonomy" id="1469144"/>
    <lineage>
        <taxon>Bacteria</taxon>
        <taxon>Bacillati</taxon>
        <taxon>Actinomycetota</taxon>
        <taxon>Actinomycetes</taxon>
        <taxon>Kitasatosporales</taxon>
        <taxon>Carbonactinosporaceae</taxon>
        <taxon>Carbonactinospora</taxon>
    </lineage>
</organism>
<reference evidence="4" key="1">
    <citation type="submission" date="2015-02" db="EMBL/GenBank/DDBJ databases">
        <title>Physiological reanalysis, assessment of diazotrophy, and genome sequences of multiple isolates of Streptomyces thermoautotrophicus.</title>
        <authorList>
            <person name="MacKellar D.C."/>
            <person name="Lieber L."/>
            <person name="Norman J."/>
            <person name="Bolger A."/>
            <person name="Tobin C."/>
            <person name="Murray J.W."/>
            <person name="Friesen M."/>
            <person name="Prell J."/>
        </authorList>
    </citation>
    <scope>NUCLEOTIDE SEQUENCE [LARGE SCALE GENOMIC DNA]</scope>
    <source>
        <strain evidence="4">UBT1</strain>
    </source>
</reference>
<evidence type="ECO:0000259" key="1">
    <source>
        <dbReference type="Pfam" id="PF12680"/>
    </source>
</evidence>
<dbReference type="Proteomes" id="UP000070659">
    <property type="component" value="Unassembled WGS sequence"/>
</dbReference>
<protein>
    <recommendedName>
        <fullName evidence="1">SnoaL-like domain-containing protein</fullName>
    </recommendedName>
</protein>
<dbReference type="InterPro" id="IPR032710">
    <property type="entry name" value="NTF2-like_dom_sf"/>
</dbReference>
<evidence type="ECO:0000313" key="4">
    <source>
        <dbReference type="Proteomes" id="UP000070598"/>
    </source>
</evidence>
<evidence type="ECO:0000313" key="5">
    <source>
        <dbReference type="Proteomes" id="UP000070659"/>
    </source>
</evidence>
<dbReference type="PATRIC" id="fig|1469144.8.peg.4657"/>
<dbReference type="InterPro" id="IPR037401">
    <property type="entry name" value="SnoaL-like"/>
</dbReference>
<proteinExistence type="predicted"/>
<reference evidence="3 5" key="2">
    <citation type="submission" date="2015-02" db="EMBL/GenBank/DDBJ databases">
        <title>Physiological reanalysis, assessment of diazotrophy, and genome sequences of multiple isolates of Streptomyces thermoautotrophicus.</title>
        <authorList>
            <person name="MacKellar D.C."/>
            <person name="Lieber L."/>
            <person name="Norman J."/>
            <person name="Bolger A."/>
            <person name="Tobin C."/>
            <person name="Murray J.W."/>
            <person name="Prell J."/>
        </authorList>
    </citation>
    <scope>NUCLEOTIDE SEQUENCE [LARGE SCALE GENOMIC DNA]</scope>
    <source>
        <strain evidence="3 5">UBT1</strain>
    </source>
</reference>
<comment type="caution">
    <text evidence="3">The sequence shown here is derived from an EMBL/GenBank/DDBJ whole genome shotgun (WGS) entry which is preliminary data.</text>
</comment>
<dbReference type="AlphaFoldDB" id="A0A132N6V8"/>
<dbReference type="EMBL" id="JYIK01001117">
    <property type="protein sequence ID" value="KWX05833.1"/>
    <property type="molecule type" value="Genomic_DNA"/>
</dbReference>
<name>A0A132N6V8_9ACTN</name>
<dbReference type="Gene3D" id="3.10.450.50">
    <property type="match status" value="1"/>
</dbReference>
<accession>A0A132N6V8</accession>
<sequence>MTVPEVRRTVQAYVGAWNEPDEARRRWLFEQSWTEDGTYTDPSVHIEGREALVRHSRKFAERWPRAEIVLTSGVDQHHRMVCFSWRVVAPDGRTLREGIDFGELAEDGRLQRVVGFFGPLPKPG</sequence>
<dbReference type="EMBL" id="JYIJ01000013">
    <property type="protein sequence ID" value="KWX05167.1"/>
    <property type="molecule type" value="Genomic_DNA"/>
</dbReference>
<evidence type="ECO:0000313" key="2">
    <source>
        <dbReference type="EMBL" id="KWX05167.1"/>
    </source>
</evidence>
<dbReference type="SUPFAM" id="SSF54427">
    <property type="entry name" value="NTF2-like"/>
    <property type="match status" value="1"/>
</dbReference>
<dbReference type="Proteomes" id="UP000070598">
    <property type="component" value="Unassembled WGS sequence"/>
</dbReference>
<evidence type="ECO:0000313" key="3">
    <source>
        <dbReference type="EMBL" id="KWX05833.1"/>
    </source>
</evidence>